<reference evidence="7" key="1">
    <citation type="journal article" date="2019" name="Int. J. Syst. Evol. Microbiol.">
        <title>The Global Catalogue of Microorganisms (GCM) 10K type strain sequencing project: providing services to taxonomists for standard genome sequencing and annotation.</title>
        <authorList>
            <consortium name="The Broad Institute Genomics Platform"/>
            <consortium name="The Broad Institute Genome Sequencing Center for Infectious Disease"/>
            <person name="Wu L."/>
            <person name="Ma J."/>
        </authorList>
    </citation>
    <scope>NUCLEOTIDE SEQUENCE [LARGE SCALE GENOMIC DNA]</scope>
    <source>
        <strain evidence="7">JCM 15896</strain>
    </source>
</reference>
<accession>A0ABP3X775</accession>
<comment type="subcellular location">
    <subcellularLocation>
        <location evidence="1">Cytoplasm</location>
    </subcellularLocation>
</comment>
<comment type="function">
    <text evidence="4">Required for resistance to DNA-damaging agents.</text>
</comment>
<dbReference type="Gene3D" id="3.40.50.12370">
    <property type="match status" value="1"/>
</dbReference>
<dbReference type="PANTHER" id="PTHR47892:SF1">
    <property type="entry name" value="UNIVERSAL STRESS PROTEIN E"/>
    <property type="match status" value="1"/>
</dbReference>
<evidence type="ECO:0000256" key="4">
    <source>
        <dbReference type="ARBA" id="ARBA00037131"/>
    </source>
</evidence>
<name>A0ABP3X775_9ALTE</name>
<evidence type="ECO:0000313" key="6">
    <source>
        <dbReference type="EMBL" id="GAA0859889.1"/>
    </source>
</evidence>
<dbReference type="SUPFAM" id="SSF52402">
    <property type="entry name" value="Adenine nucleotide alpha hydrolases-like"/>
    <property type="match status" value="2"/>
</dbReference>
<evidence type="ECO:0000256" key="2">
    <source>
        <dbReference type="ARBA" id="ARBA00008791"/>
    </source>
</evidence>
<dbReference type="InterPro" id="IPR006016">
    <property type="entry name" value="UspA"/>
</dbReference>
<gene>
    <name evidence="6" type="primary">uspE_3</name>
    <name evidence="6" type="ORF">GCM10009114_35090</name>
</gene>
<comment type="caution">
    <text evidence="6">The sequence shown here is derived from an EMBL/GenBank/DDBJ whole genome shotgun (WGS) entry which is preliminary data.</text>
</comment>
<keyword evidence="7" id="KW-1185">Reference proteome</keyword>
<proteinExistence type="inferred from homology"/>
<feature type="domain" description="UspA" evidence="5">
    <location>
        <begin position="182"/>
        <end position="299"/>
    </location>
</feature>
<dbReference type="Pfam" id="PF00582">
    <property type="entry name" value="Usp"/>
    <property type="match status" value="1"/>
</dbReference>
<evidence type="ECO:0000313" key="7">
    <source>
        <dbReference type="Proteomes" id="UP001500359"/>
    </source>
</evidence>
<evidence type="ECO:0000256" key="3">
    <source>
        <dbReference type="ARBA" id="ARBA00022490"/>
    </source>
</evidence>
<keyword evidence="3" id="KW-0963">Cytoplasm</keyword>
<organism evidence="6 7">
    <name type="scientific">Aliiglaciecola litoralis</name>
    <dbReference type="NCBI Taxonomy" id="582857"/>
    <lineage>
        <taxon>Bacteria</taxon>
        <taxon>Pseudomonadati</taxon>
        <taxon>Pseudomonadota</taxon>
        <taxon>Gammaproteobacteria</taxon>
        <taxon>Alteromonadales</taxon>
        <taxon>Alteromonadaceae</taxon>
        <taxon>Aliiglaciecola</taxon>
    </lineage>
</organism>
<comment type="similarity">
    <text evidence="2">Belongs to the universal stress protein A family.</text>
</comment>
<protein>
    <submittedName>
        <fullName evidence="6">Universal stress protein UspE</fullName>
    </submittedName>
</protein>
<dbReference type="EMBL" id="BAAAFD010000015">
    <property type="protein sequence ID" value="GAA0859889.1"/>
    <property type="molecule type" value="Genomic_DNA"/>
</dbReference>
<dbReference type="RefSeq" id="WP_343862352.1">
    <property type="nucleotide sequence ID" value="NZ_BAAAFD010000015.1"/>
</dbReference>
<dbReference type="Proteomes" id="UP001500359">
    <property type="component" value="Unassembled WGS sequence"/>
</dbReference>
<dbReference type="PANTHER" id="PTHR47892">
    <property type="entry name" value="UNIVERSAL STRESS PROTEIN E"/>
    <property type="match status" value="1"/>
</dbReference>
<evidence type="ECO:0000256" key="1">
    <source>
        <dbReference type="ARBA" id="ARBA00004496"/>
    </source>
</evidence>
<evidence type="ECO:0000259" key="5">
    <source>
        <dbReference type="Pfam" id="PF00582"/>
    </source>
</evidence>
<sequence length="304" mass="34411">MKTEIANFQHILVVLESSEDHTVPLARATRLCRALGAKMTLFISYYQAFTAKSPQNLADDLVTIVEHKKNDIDEQLQKWQASDYLAGVSMSWQSKPSVAIAKFIKNSDFDLVLKAPYQQSEFKHLFRSGLDKYFVSDCPLPLWLVKKRLWDDNFEVLSCVDMGDDAHDNHLLNRKILAVSDKLAGALDAEMHVVDCFYGEIGTMRIDFNSKRGFKREATIKETHVERLKLFINEYSLSDDVLHFVEGMPDHALPDKAADLSAEVAVIGNNEDTNYIDRIFGDTAVELVKAMPCDLLIVKPDIPN</sequence>